<dbReference type="AlphaFoldDB" id="A0A5M8NTT6"/>
<accession>A0A5M8NTT6</accession>
<gene>
    <name evidence="1" type="ORF">EZS26_003382</name>
</gene>
<protein>
    <submittedName>
        <fullName evidence="1">Uncharacterized protein</fullName>
    </submittedName>
</protein>
<organism evidence="1 2">
    <name type="scientific">Candidatus Ordinivivax streblomastigis</name>
    <dbReference type="NCBI Taxonomy" id="2540710"/>
    <lineage>
        <taxon>Bacteria</taxon>
        <taxon>Pseudomonadati</taxon>
        <taxon>Bacteroidota</taxon>
        <taxon>Bacteroidia</taxon>
        <taxon>Bacteroidales</taxon>
        <taxon>Candidatus Ordinivivax</taxon>
    </lineage>
</organism>
<proteinExistence type="predicted"/>
<reference evidence="1 2" key="1">
    <citation type="submission" date="2019-03" db="EMBL/GenBank/DDBJ databases">
        <title>Single cell metagenomics reveals metabolic interactions within the superorganism composed of flagellate Streblomastix strix and complex community of Bacteroidetes bacteria on its surface.</title>
        <authorList>
            <person name="Treitli S.C."/>
            <person name="Kolisko M."/>
            <person name="Husnik F."/>
            <person name="Keeling P."/>
            <person name="Hampl V."/>
        </authorList>
    </citation>
    <scope>NUCLEOTIDE SEQUENCE [LARGE SCALE GENOMIC DNA]</scope>
    <source>
        <strain evidence="1">St1</strain>
    </source>
</reference>
<name>A0A5M8NTT6_9BACT</name>
<comment type="caution">
    <text evidence="1">The sequence shown here is derived from an EMBL/GenBank/DDBJ whole genome shotgun (WGS) entry which is preliminary data.</text>
</comment>
<sequence length="145" mass="16359">MMSCGFFRSTFYVIGTNMDELLSESSRIVDELRKIPGISDPVISVEAGNPEISITLNYRSILCTWFGGETVRYADNDWDNYPDDNVVHDSRDAPYRYCPRRRSGMEKRAGLGVDWRACQFNVPFADCNSVGLLCVLQNTGEIGIE</sequence>
<evidence type="ECO:0000313" key="2">
    <source>
        <dbReference type="Proteomes" id="UP000324575"/>
    </source>
</evidence>
<dbReference type="Proteomes" id="UP000324575">
    <property type="component" value="Unassembled WGS sequence"/>
</dbReference>
<evidence type="ECO:0000313" key="1">
    <source>
        <dbReference type="EMBL" id="KAA6300471.1"/>
    </source>
</evidence>
<dbReference type="EMBL" id="SNRX01000077">
    <property type="protein sequence ID" value="KAA6300471.1"/>
    <property type="molecule type" value="Genomic_DNA"/>
</dbReference>